<keyword evidence="9 15" id="KW-0479">Metal-binding</keyword>
<protein>
    <recommendedName>
        <fullName evidence="5 15">Dipeptidyl peptidase 3</fullName>
        <ecNumber evidence="4 15">3.4.14.4</ecNumber>
    </recommendedName>
    <alternativeName>
        <fullName evidence="13 15">Dipeptidyl aminopeptidase III</fullName>
    </alternativeName>
    <alternativeName>
        <fullName evidence="14 15">Dipeptidyl peptidase III</fullName>
    </alternativeName>
</protein>
<dbReference type="InterPro" id="IPR005317">
    <property type="entry name" value="Dipeptidyl-peptase3"/>
</dbReference>
<dbReference type="GO" id="GO:0004177">
    <property type="term" value="F:aminopeptidase activity"/>
    <property type="evidence" value="ECO:0007669"/>
    <property type="project" value="UniProtKB-KW"/>
</dbReference>
<keyword evidence="19" id="KW-1185">Reference proteome</keyword>
<dbReference type="GO" id="GO:0008239">
    <property type="term" value="F:dipeptidyl-peptidase activity"/>
    <property type="evidence" value="ECO:0007669"/>
    <property type="project" value="UniProtKB-UniRule"/>
</dbReference>
<evidence type="ECO:0000256" key="13">
    <source>
        <dbReference type="ARBA" id="ARBA00031288"/>
    </source>
</evidence>
<keyword evidence="7 15" id="KW-0963">Cytoplasm</keyword>
<comment type="catalytic activity">
    <reaction evidence="1 15">
        <text>Release of an N-terminal dipeptide from a peptide comprising four or more residues, with broad specificity. Also acts on dipeptidyl 2-naphthylamides.</text>
        <dbReference type="EC" id="3.4.14.4"/>
    </reaction>
</comment>
<evidence type="ECO:0000256" key="3">
    <source>
        <dbReference type="ARBA" id="ARBA00010200"/>
    </source>
</evidence>
<dbReference type="GO" id="GO:0005737">
    <property type="term" value="C:cytoplasm"/>
    <property type="evidence" value="ECO:0007669"/>
    <property type="project" value="UniProtKB-SubCell"/>
</dbReference>
<gene>
    <name evidence="18" type="ORF">PPERSA_06045</name>
</gene>
<dbReference type="FunFam" id="3.30.540.30:FF:000002">
    <property type="entry name" value="Dipeptidyl peptidase 3"/>
    <property type="match status" value="1"/>
</dbReference>
<feature type="binding site" evidence="17">
    <location>
        <position position="442"/>
    </location>
    <ligand>
        <name>Zn(2+)</name>
        <dbReference type="ChEBI" id="CHEBI:29105"/>
        <note>catalytic</note>
    </ligand>
</feature>
<evidence type="ECO:0000256" key="7">
    <source>
        <dbReference type="ARBA" id="ARBA00022490"/>
    </source>
</evidence>
<dbReference type="GO" id="GO:0046872">
    <property type="term" value="F:metal ion binding"/>
    <property type="evidence" value="ECO:0007669"/>
    <property type="project" value="UniProtKB-KW"/>
</dbReference>
<keyword evidence="8 15" id="KW-0645">Protease</keyword>
<evidence type="ECO:0000256" key="6">
    <source>
        <dbReference type="ARBA" id="ARBA00022438"/>
    </source>
</evidence>
<evidence type="ECO:0000256" key="5">
    <source>
        <dbReference type="ARBA" id="ARBA00014713"/>
    </source>
</evidence>
<dbReference type="PANTHER" id="PTHR23422">
    <property type="entry name" value="DIPEPTIDYL PEPTIDASE III-RELATED"/>
    <property type="match status" value="1"/>
</dbReference>
<dbReference type="OMA" id="NAQWFED"/>
<evidence type="ECO:0000313" key="18">
    <source>
        <dbReference type="EMBL" id="KRX04492.1"/>
    </source>
</evidence>
<evidence type="ECO:0000256" key="12">
    <source>
        <dbReference type="ARBA" id="ARBA00023049"/>
    </source>
</evidence>
<evidence type="ECO:0000256" key="16">
    <source>
        <dbReference type="PIRSR" id="PIRSR007828-1"/>
    </source>
</evidence>
<name>A0A0V0QQK7_PSEPJ</name>
<evidence type="ECO:0000256" key="4">
    <source>
        <dbReference type="ARBA" id="ARBA00012063"/>
    </source>
</evidence>
<proteinExistence type="inferred from homology"/>
<comment type="similarity">
    <text evidence="3 15">Belongs to the peptidase M49 family.</text>
</comment>
<dbReference type="Proteomes" id="UP000054937">
    <property type="component" value="Unassembled WGS sequence"/>
</dbReference>
<dbReference type="EC" id="3.4.14.4" evidence="4 15"/>
<dbReference type="FunFam" id="3.30.540.30:FF:000001">
    <property type="entry name" value="Dipeptidyl peptidase 3"/>
    <property type="match status" value="1"/>
</dbReference>
<evidence type="ECO:0000256" key="11">
    <source>
        <dbReference type="ARBA" id="ARBA00022833"/>
    </source>
</evidence>
<keyword evidence="10 15" id="KW-0378">Hydrolase</keyword>
<evidence type="ECO:0000256" key="8">
    <source>
        <dbReference type="ARBA" id="ARBA00022670"/>
    </source>
</evidence>
<dbReference type="InParanoid" id="A0A0V0QQK7"/>
<keyword evidence="11 15" id="KW-0862">Zinc</keyword>
<sequence>MSKQNDQPVISTKSNVMGIFCSEEFSLLSEKEQQYTYGFAKAAWEGAKICYFQKSYESPALFIILQLVFSAENQPLSQFKKQFLEKKIGNEEQWNQILAYSAAFFNNCGNFKSFGDSKFVPECSQEIFTKFIQLSNNYETHKSIIDFLWNDIKDFVYGYKGILEKIDYPQKGQTGYYSQNISKEEIDLVDEFLTVMNLDPLNTRVLKQSDSHFQVHFASINAHSTKHQYQGKTIELVYGDYSAFLRRLNQALAHSLQYSANVNQQKMIQTYIEHFQNGNIETHKDSQRHWIRDKGPVVETNIGFIESYLDPKQVRAEFEGFAALVNKKQSAITQKFVDQAPEFLKMLPWPQEFEKDVFLKPDFTSLSILAFGCSGTPLGINIPNYDDIRQDEGFKNVFLGNCLPKMKKGVIQFFDDADEDLQVKWAEQTSFHQVVFHELLGHGCGKLFYKKSQNEYNFDHENVKNPLTGEKITSFYNEKDTWMSVFQNLSNPYEECRADTVALYMSCFPESINALQPQHNDQWKEICYSAYLNFIRMAIQGLEFYNLEAKKFGQAHINGRWVILQVLLEAGNDFIVIEKTKDSNGKDTIKIKMDRDQCLTTGKEALKNFLLKLQVYKSTADFAKAQEMYGNYSKVSDKFLEIRQIVLDNKKPRRLELQGHLERDHLTGKLNYKTFEETFEGVIESYIARYPHFDKEMFDLFIQHQKVNRPNL</sequence>
<evidence type="ECO:0000313" key="19">
    <source>
        <dbReference type="Proteomes" id="UP000054937"/>
    </source>
</evidence>
<evidence type="ECO:0000256" key="2">
    <source>
        <dbReference type="ARBA" id="ARBA00004496"/>
    </source>
</evidence>
<evidence type="ECO:0000256" key="17">
    <source>
        <dbReference type="PIRSR" id="PIRSR007828-2"/>
    </source>
</evidence>
<feature type="binding site" evidence="17">
    <location>
        <position position="495"/>
    </location>
    <ligand>
        <name>Zn(2+)</name>
        <dbReference type="ChEBI" id="CHEBI:29105"/>
        <note>catalytic</note>
    </ligand>
</feature>
<evidence type="ECO:0000256" key="15">
    <source>
        <dbReference type="PIRNR" id="PIRNR007828"/>
    </source>
</evidence>
<evidence type="ECO:0000256" key="9">
    <source>
        <dbReference type="ARBA" id="ARBA00022723"/>
    </source>
</evidence>
<dbReference type="GO" id="GO:0006508">
    <property type="term" value="P:proteolysis"/>
    <property type="evidence" value="ECO:0007669"/>
    <property type="project" value="UniProtKB-KW"/>
</dbReference>
<feature type="active site" evidence="16">
    <location>
        <position position="438"/>
    </location>
</feature>
<comment type="caution">
    <text evidence="18">The sequence shown here is derived from an EMBL/GenBank/DDBJ whole genome shotgun (WGS) entry which is preliminary data.</text>
</comment>
<evidence type="ECO:0000256" key="14">
    <source>
        <dbReference type="ARBA" id="ARBA00032119"/>
    </source>
</evidence>
<dbReference type="PIRSF" id="PIRSF007828">
    <property type="entry name" value="Dipeptidyl-peptidase_III"/>
    <property type="match status" value="1"/>
</dbReference>
<dbReference type="GO" id="GO:0008235">
    <property type="term" value="F:metalloexopeptidase activity"/>
    <property type="evidence" value="ECO:0007669"/>
    <property type="project" value="InterPro"/>
</dbReference>
<accession>A0A0V0QQK7</accession>
<dbReference type="AlphaFoldDB" id="A0A0V0QQK7"/>
<keyword evidence="12 15" id="KW-0482">Metalloprotease</keyword>
<dbReference type="OrthoDB" id="4694525at2759"/>
<dbReference type="EMBL" id="LDAU01000115">
    <property type="protein sequence ID" value="KRX04492.1"/>
    <property type="molecule type" value="Genomic_DNA"/>
</dbReference>
<feature type="binding site" evidence="17">
    <location>
        <position position="437"/>
    </location>
    <ligand>
        <name>Zn(2+)</name>
        <dbReference type="ChEBI" id="CHEBI:29105"/>
        <note>catalytic</note>
    </ligand>
</feature>
<evidence type="ECO:0000256" key="1">
    <source>
        <dbReference type="ARBA" id="ARBA00001336"/>
    </source>
</evidence>
<comment type="subcellular location">
    <subcellularLocation>
        <location evidence="2">Cytoplasm</location>
    </subcellularLocation>
</comment>
<evidence type="ECO:0000256" key="10">
    <source>
        <dbReference type="ARBA" id="ARBA00022801"/>
    </source>
</evidence>
<dbReference type="InterPro" id="IPR039461">
    <property type="entry name" value="Peptidase_M49"/>
</dbReference>
<dbReference type="Gene3D" id="3.30.540.30">
    <property type="match status" value="3"/>
</dbReference>
<dbReference type="PANTHER" id="PTHR23422:SF11">
    <property type="entry name" value="DIPEPTIDYL PEPTIDASE 3"/>
    <property type="match status" value="1"/>
</dbReference>
<reference evidence="18 19" key="1">
    <citation type="journal article" date="2015" name="Sci. Rep.">
        <title>Genome of the facultative scuticociliatosis pathogen Pseudocohnilembus persalinus provides insight into its virulence through horizontal gene transfer.</title>
        <authorList>
            <person name="Xiong J."/>
            <person name="Wang G."/>
            <person name="Cheng J."/>
            <person name="Tian M."/>
            <person name="Pan X."/>
            <person name="Warren A."/>
            <person name="Jiang C."/>
            <person name="Yuan D."/>
            <person name="Miao W."/>
        </authorList>
    </citation>
    <scope>NUCLEOTIDE SEQUENCE [LARGE SCALE GENOMIC DNA]</scope>
    <source>
        <strain evidence="18">36N120E</strain>
    </source>
</reference>
<comment type="cofactor">
    <cofactor evidence="15 17">
        <name>Zn(2+)</name>
        <dbReference type="ChEBI" id="CHEBI:29105"/>
    </cofactor>
    <text evidence="15 17">Binds 1 zinc ion per subunit.</text>
</comment>
<organism evidence="18 19">
    <name type="scientific">Pseudocohnilembus persalinus</name>
    <name type="common">Ciliate</name>
    <dbReference type="NCBI Taxonomy" id="266149"/>
    <lineage>
        <taxon>Eukaryota</taxon>
        <taxon>Sar</taxon>
        <taxon>Alveolata</taxon>
        <taxon>Ciliophora</taxon>
        <taxon>Intramacronucleata</taxon>
        <taxon>Oligohymenophorea</taxon>
        <taxon>Scuticociliatia</taxon>
        <taxon>Philasterida</taxon>
        <taxon>Pseudocohnilembidae</taxon>
        <taxon>Pseudocohnilembus</taxon>
    </lineage>
</organism>
<keyword evidence="6 15" id="KW-0031">Aminopeptidase</keyword>
<dbReference type="Pfam" id="PF03571">
    <property type="entry name" value="Peptidase_M49"/>
    <property type="match status" value="1"/>
</dbReference>